<proteinExistence type="predicted"/>
<accession>A0A8B0LSC8</accession>
<evidence type="ECO:0000313" key="1">
    <source>
        <dbReference type="EMBL" id="QTW05502.1"/>
    </source>
</evidence>
<name>A0A8B0LSC8_9VIRU</name>
<sequence>MKFLNLYKKIRKKTTIRQNQTPKTTVPETFEKIFLGIFENFEKIGWSTTHLYLSNIIKRTFSYILYPTLDGKNAGFFKEKTAGDITTLQTQPGGTKFFLDNNLVRRTKRIGISAYNMSDLVTCGVHIRVQGPFIQSPINEVNLFYFTVAPVTLKTFEFDIASFDVYLIFEAVGPTGESIIFKTYYLPI</sequence>
<reference evidence="1" key="1">
    <citation type="submission" date="2021-01" db="EMBL/GenBank/DDBJ databases">
        <title>Lytic archaeal viruses infect abundant primary producers in Earth s crust.</title>
        <authorList>
            <person name="Rahlff J."/>
            <person name="Turzynski V."/>
            <person name="Esser S.P."/>
            <person name="Monsees I."/>
            <person name="Bornemann T.L.V."/>
            <person name="Figueroa-Gonzalez P.A."/>
            <person name="Schulz F."/>
            <person name="Woyke T."/>
            <person name="Klingl A."/>
            <person name="Moraru C."/>
            <person name="Probst A.J."/>
        </authorList>
    </citation>
    <scope>NUCLEOTIDE SEQUENCE</scope>
</reference>
<dbReference type="EMBL" id="MW522970">
    <property type="protein sequence ID" value="QTW05502.1"/>
    <property type="molecule type" value="Genomic_DNA"/>
</dbReference>
<protein>
    <submittedName>
        <fullName evidence="1">Uncharacterized protein</fullName>
    </submittedName>
</protein>
<organism evidence="1">
    <name type="scientific">uncultured archaeal virus</name>
    <dbReference type="NCBI Taxonomy" id="1960247"/>
    <lineage>
        <taxon>Viruses</taxon>
        <taxon>environmental samples</taxon>
    </lineage>
</organism>